<evidence type="ECO:0000256" key="9">
    <source>
        <dbReference type="HAMAP-Rule" id="MF_03182"/>
    </source>
</evidence>
<dbReference type="InterPro" id="IPR036397">
    <property type="entry name" value="RNaseH_sf"/>
</dbReference>
<dbReference type="InterPro" id="IPR048841">
    <property type="entry name" value="PAN2_N"/>
</dbReference>
<dbReference type="SMART" id="SM00320">
    <property type="entry name" value="WD40"/>
    <property type="match status" value="2"/>
</dbReference>
<evidence type="ECO:0000256" key="6">
    <source>
        <dbReference type="ARBA" id="ARBA00022723"/>
    </source>
</evidence>
<comment type="function">
    <text evidence="9">Catalytic subunit of the poly(A)-nuclease (PAN) deadenylation complex, one of two cytoplasmic mRNA deadenylases involved in mRNA turnover. PAN specifically shortens poly(A) tails of RNA and the activity is stimulated by poly(A)-binding protein PAB1. PAN deadenylation is followed by rapid degradation of the shortened mRNA tails by the CCR4-NOT complex. Deadenylated mRNAs are then degraded by two alternative mechanisms, namely exosome-mediated 3'-5' exonucleolytic degradation, or deadenlyation-dependent mRNA decaping and subsequent 5'-3' exonucleolytic degradation by XRN1. May also be involved in post-transcriptional maturation of mRNA poly(A) tails.</text>
</comment>
<evidence type="ECO:0000313" key="12">
    <source>
        <dbReference type="EMBL" id="KZT44125.1"/>
    </source>
</evidence>
<dbReference type="OrthoDB" id="16516at2759"/>
<dbReference type="GO" id="GO:0000932">
    <property type="term" value="C:P-body"/>
    <property type="evidence" value="ECO:0007669"/>
    <property type="project" value="TreeGrafter"/>
</dbReference>
<dbReference type="Pfam" id="PF13423">
    <property type="entry name" value="UCH_1"/>
    <property type="match status" value="1"/>
</dbReference>
<organism evidence="12 13">
    <name type="scientific">Sistotremastrum suecicum HHB10207 ss-3</name>
    <dbReference type="NCBI Taxonomy" id="1314776"/>
    <lineage>
        <taxon>Eukaryota</taxon>
        <taxon>Fungi</taxon>
        <taxon>Dikarya</taxon>
        <taxon>Basidiomycota</taxon>
        <taxon>Agaricomycotina</taxon>
        <taxon>Agaricomycetes</taxon>
        <taxon>Sistotremastrales</taxon>
        <taxon>Sistotremastraceae</taxon>
        <taxon>Sistotremastrum</taxon>
    </lineage>
</organism>
<dbReference type="InterPro" id="IPR038765">
    <property type="entry name" value="Papain-like_cys_pep_sf"/>
</dbReference>
<dbReference type="Pfam" id="PF20770">
    <property type="entry name" value="PAN2_N"/>
    <property type="match status" value="1"/>
</dbReference>
<comment type="activity regulation">
    <text evidence="9">Positively regulated by the regulatory subunit PAN3.</text>
</comment>
<dbReference type="SUPFAM" id="SSF54001">
    <property type="entry name" value="Cysteine proteinases"/>
    <property type="match status" value="1"/>
</dbReference>
<dbReference type="Gene3D" id="3.30.420.10">
    <property type="entry name" value="Ribonuclease H-like superfamily/Ribonuclease H"/>
    <property type="match status" value="1"/>
</dbReference>
<dbReference type="PANTHER" id="PTHR15728:SF0">
    <property type="entry name" value="PAN2-PAN3 DEADENYLATION COMPLEX CATALYTIC SUBUNIT PAN2"/>
    <property type="match status" value="1"/>
</dbReference>
<comment type="cofactor">
    <cofactor evidence="9">
        <name>a divalent metal cation</name>
        <dbReference type="ChEBI" id="CHEBI:60240"/>
    </cofactor>
    <text evidence="9">Binds 2 metal cations per subunit in the catalytic exonuclease domain.</text>
</comment>
<keyword evidence="5 9" id="KW-0540">Nuclease</keyword>
<dbReference type="Pfam" id="PF00929">
    <property type="entry name" value="RNase_T"/>
    <property type="match status" value="1"/>
</dbReference>
<dbReference type="InterPro" id="IPR015943">
    <property type="entry name" value="WD40/YVTN_repeat-like_dom_sf"/>
</dbReference>
<dbReference type="InterPro" id="IPR001680">
    <property type="entry name" value="WD40_rpt"/>
</dbReference>
<dbReference type="PANTHER" id="PTHR15728">
    <property type="entry name" value="DEADENYLATION COMPLEX CATALYTIC SUBUNIT PAN2"/>
    <property type="match status" value="1"/>
</dbReference>
<dbReference type="AlphaFoldDB" id="A0A166IVW6"/>
<dbReference type="CDD" id="cd06143">
    <property type="entry name" value="PAN2_exo"/>
    <property type="match status" value="1"/>
</dbReference>
<comment type="domain">
    <text evidence="9">The linker, or PAN3 interaction domain (PID), between the WD40 repeats and the pseudo-UCH domain mediates interaction with PAN3.</text>
</comment>
<evidence type="ECO:0000256" key="8">
    <source>
        <dbReference type="ARBA" id="ARBA00022839"/>
    </source>
</evidence>
<comment type="subcellular location">
    <subcellularLocation>
        <location evidence="1 9">Cytoplasm</location>
    </subcellularLocation>
</comment>
<keyword evidence="13" id="KW-1185">Reference proteome</keyword>
<dbReference type="Proteomes" id="UP000076798">
    <property type="component" value="Unassembled WGS sequence"/>
</dbReference>
<sequence>MSYRKEPHVFREIEPIQDPFAIPVTALAFDTISDILWAGKQTGTVNAYYGSGMRGVSFPVGGDLAVRKLVCSDQHVRALGAAGLGVGAWSKGGANKWYYRSSNMITSFSNTPSSASSLAVATAEPELVLLNTMTATPIRQASTPSVITNLHLSHSLLVSGSADGYIRTHDMRTAMIKEEGSAPAHASGIQGLVSSGNFVYSIGWGMRASRPAPDPYVKVYDIRTLRPLAPIPFPNGPAFINLDPTRDSSIVLTSDTGLIQVVDATDPSVPPQTHTLMVHSYIMSTAISPTTSYMAFGDADGTIHLLSAITSQESERIPFNGSEGQPIEWADPPEPYPDIVWTARTPLNSIGMPHYNTQLLSSWTPQFESTVSPHLFPPPAKIPSQVLSSMKTVDFVGYAALPKELRGTRNVVSAGARPAPEGRFRSGQKKDEEPEPETPIAESNPASVPRNYRKVEIEYSKFGVEDFDFGFYNKTSHSGLETHILNSYTNAIVQALHYTIPIRTLAKSHTATNCQRENCLLCELGFVTRMLEDASGTNCQTSNFCKTISAIPQAAAMGLVDYGRETVDTDYASMIQMFNRFILEQISVEGNSFPHNPPTMQESLRTPLAAPITQLLGIDAKSIIICGSCGARREKESMTHVIDLIYPRKTAGREVFEPMDLAQLLRNSLIRDTTYKATCQTCKQLTTFRSRRNVTCKELPPILSINASAYNEDNLKFWQDGKNHSFLKPKVTIELGGEIEASDLDGRPRPLESVTYEIRAVVVQVHNRESPPHLVAIVKIPERERDPQLASPWFIFNDFVVKNIPEEEALSFPANWKTPAVVYLEREDIHNIIDLQHFSNKMDPTILSQDTSISPNRDPSAIKHEVLRFDELPRPGTLVSIDAEFVQMQQEETEFRSDGTKKIVRPSRLSLARVSVLRGDGPKQGVPFIDDHIHTSETIVDYLTEFSGIRFGDLDPHLSRHTLVPLKVAYKKLRLLVDLGCTFIGHGLLKDFRIINIFVHPEQVIDTVDLYFLRERQRRLSLRFLSWIVLDQNIQTDTHDSIEDARSALLLYRAYHKFEEQGIFDQKLESIYKEGKRLQWKVPADPNAPPQPSANVEPAIHELQVLEESIALLYSHISSDLILAENSPGSIHDNVTTKMTFGLANNVRVTEYYCN</sequence>
<dbReference type="InterPro" id="IPR013520">
    <property type="entry name" value="Ribonucl_H"/>
</dbReference>
<feature type="domain" description="USP" evidence="11">
    <location>
        <begin position="478"/>
        <end position="827"/>
    </location>
</feature>
<keyword evidence="7 9" id="KW-0378">Hydrolase</keyword>
<comment type="subunit">
    <text evidence="9">Forms a heterotrimer with an asymmetric homodimer of the regulatory subunit PAN3 to form the poly(A)-nuclease (PAN) deadenylation complex.</text>
</comment>
<dbReference type="FunFam" id="3.30.420.10:FF:000028">
    <property type="entry name" value="PAN2-PAN3 deadenylation complex catalytic subunit PAN2"/>
    <property type="match status" value="1"/>
</dbReference>
<protein>
    <recommendedName>
        <fullName evidence="9">PAN2-PAN3 deadenylation complex catalytic subunit PAN2</fullName>
        <ecNumber evidence="9">3.1.13.4</ecNumber>
    </recommendedName>
    <alternativeName>
        <fullName evidence="9">PAB1P-dependent poly(A)-specific ribonuclease</fullName>
    </alternativeName>
    <alternativeName>
        <fullName evidence="9">Poly(A)-nuclease deadenylation complex subunit 2</fullName>
        <shortName evidence="9">PAN deadenylation complex subunit 2</shortName>
    </alternativeName>
</protein>
<dbReference type="InterPro" id="IPR030843">
    <property type="entry name" value="PAN2"/>
</dbReference>
<dbReference type="SMART" id="SM00479">
    <property type="entry name" value="EXOIII"/>
    <property type="match status" value="1"/>
</dbReference>
<evidence type="ECO:0000256" key="7">
    <source>
        <dbReference type="ARBA" id="ARBA00022801"/>
    </source>
</evidence>
<gene>
    <name evidence="9" type="primary">PAN2</name>
    <name evidence="12" type="ORF">SISSUDRAFT_1124273</name>
</gene>
<evidence type="ECO:0000256" key="10">
    <source>
        <dbReference type="SAM" id="MobiDB-lite"/>
    </source>
</evidence>
<dbReference type="InterPro" id="IPR050785">
    <property type="entry name" value="PAN2-PAN3_catalytic_subunit"/>
</dbReference>
<dbReference type="SUPFAM" id="SSF53098">
    <property type="entry name" value="Ribonuclease H-like"/>
    <property type="match status" value="1"/>
</dbReference>
<evidence type="ECO:0000256" key="1">
    <source>
        <dbReference type="ARBA" id="ARBA00004496"/>
    </source>
</evidence>
<dbReference type="InterPro" id="IPR036322">
    <property type="entry name" value="WD40_repeat_dom_sf"/>
</dbReference>
<dbReference type="EMBL" id="KV428005">
    <property type="protein sequence ID" value="KZT44125.1"/>
    <property type="molecule type" value="Genomic_DNA"/>
</dbReference>
<dbReference type="GO" id="GO:0046872">
    <property type="term" value="F:metal ion binding"/>
    <property type="evidence" value="ECO:0007669"/>
    <property type="project" value="UniProtKB-KW"/>
</dbReference>
<keyword evidence="2 9" id="KW-0963">Cytoplasm</keyword>
<feature type="compositionally biased region" description="Basic and acidic residues" evidence="10">
    <location>
        <begin position="420"/>
        <end position="432"/>
    </location>
</feature>
<dbReference type="GO" id="GO:0000289">
    <property type="term" value="P:nuclear-transcribed mRNA poly(A) tail shortening"/>
    <property type="evidence" value="ECO:0007669"/>
    <property type="project" value="UniProtKB-UniRule"/>
</dbReference>
<comment type="caution">
    <text evidence="9">Lacks conserved residue(s) required for the propagation of feature annotation.</text>
</comment>
<dbReference type="GO" id="GO:0003676">
    <property type="term" value="F:nucleic acid binding"/>
    <property type="evidence" value="ECO:0007669"/>
    <property type="project" value="InterPro"/>
</dbReference>
<keyword evidence="6 9" id="KW-0479">Metal-binding</keyword>
<dbReference type="STRING" id="1314776.A0A166IVW6"/>
<feature type="binding site" evidence="9">
    <location>
        <position position="882"/>
    </location>
    <ligand>
        <name>a divalent metal cation</name>
        <dbReference type="ChEBI" id="CHEBI:60240"/>
        <note>catalytic</note>
    </ligand>
</feature>
<dbReference type="GO" id="GO:0006397">
    <property type="term" value="P:mRNA processing"/>
    <property type="evidence" value="ECO:0007669"/>
    <property type="project" value="UniProtKB-KW"/>
</dbReference>
<feature type="binding site" evidence="9">
    <location>
        <position position="1044"/>
    </location>
    <ligand>
        <name>a divalent metal cation</name>
        <dbReference type="ChEBI" id="CHEBI:60240"/>
        <note>catalytic</note>
    </ligand>
</feature>
<dbReference type="HAMAP" id="MF_03182">
    <property type="entry name" value="PAN2"/>
    <property type="match status" value="1"/>
</dbReference>
<dbReference type="GO" id="GO:0031251">
    <property type="term" value="C:PAN complex"/>
    <property type="evidence" value="ECO:0007669"/>
    <property type="project" value="UniProtKB-UniRule"/>
</dbReference>
<proteinExistence type="inferred from homology"/>
<evidence type="ECO:0000256" key="5">
    <source>
        <dbReference type="ARBA" id="ARBA00022722"/>
    </source>
</evidence>
<comment type="catalytic activity">
    <reaction evidence="9">
        <text>Exonucleolytic cleavage of poly(A) to 5'-AMP.</text>
        <dbReference type="EC" id="3.1.13.4"/>
    </reaction>
</comment>
<dbReference type="Gene3D" id="3.90.70.10">
    <property type="entry name" value="Cysteine proteinases"/>
    <property type="match status" value="1"/>
</dbReference>
<dbReference type="InterPro" id="IPR012337">
    <property type="entry name" value="RNaseH-like_sf"/>
</dbReference>
<evidence type="ECO:0000256" key="4">
    <source>
        <dbReference type="ARBA" id="ARBA00022664"/>
    </source>
</evidence>
<dbReference type="PROSITE" id="PS50235">
    <property type="entry name" value="USP_3"/>
    <property type="match status" value="1"/>
</dbReference>
<dbReference type="EC" id="3.1.13.4" evidence="9"/>
<reference evidence="12 13" key="1">
    <citation type="journal article" date="2016" name="Mol. Biol. Evol.">
        <title>Comparative Genomics of Early-Diverging Mushroom-Forming Fungi Provides Insights into the Origins of Lignocellulose Decay Capabilities.</title>
        <authorList>
            <person name="Nagy L.G."/>
            <person name="Riley R."/>
            <person name="Tritt A."/>
            <person name="Adam C."/>
            <person name="Daum C."/>
            <person name="Floudas D."/>
            <person name="Sun H."/>
            <person name="Yadav J.S."/>
            <person name="Pangilinan J."/>
            <person name="Larsson K.H."/>
            <person name="Matsuura K."/>
            <person name="Barry K."/>
            <person name="Labutti K."/>
            <person name="Kuo R."/>
            <person name="Ohm R.A."/>
            <person name="Bhattacharya S.S."/>
            <person name="Shirouzu T."/>
            <person name="Yoshinaga Y."/>
            <person name="Martin F.M."/>
            <person name="Grigoriev I.V."/>
            <person name="Hibbett D.S."/>
        </authorList>
    </citation>
    <scope>NUCLEOTIDE SEQUENCE [LARGE SCALE GENOMIC DNA]</scope>
    <source>
        <strain evidence="12 13">HHB10207 ss-3</strain>
    </source>
</reference>
<evidence type="ECO:0000256" key="3">
    <source>
        <dbReference type="ARBA" id="ARBA00022574"/>
    </source>
</evidence>
<keyword evidence="4 9" id="KW-0507">mRNA processing</keyword>
<keyword evidence="8 9" id="KW-0269">Exonuclease</keyword>
<dbReference type="InterPro" id="IPR028881">
    <property type="entry name" value="PAN2_UCH_dom"/>
</dbReference>
<comment type="similarity">
    <text evidence="9">Belongs to the peptidase C19 family. PAN2 subfamily.</text>
</comment>
<accession>A0A166IVW6</accession>
<dbReference type="SUPFAM" id="SSF50978">
    <property type="entry name" value="WD40 repeat-like"/>
    <property type="match status" value="1"/>
</dbReference>
<feature type="binding site" evidence="9">
    <location>
        <position position="991"/>
    </location>
    <ligand>
        <name>a divalent metal cation</name>
        <dbReference type="ChEBI" id="CHEBI:60240"/>
        <note>catalytic</note>
    </ligand>
</feature>
<evidence type="ECO:0000256" key="2">
    <source>
        <dbReference type="ARBA" id="ARBA00022490"/>
    </source>
</evidence>
<keyword evidence="3" id="KW-0853">WD repeat</keyword>
<feature type="region of interest" description="Disordered" evidence="10">
    <location>
        <begin position="411"/>
        <end position="446"/>
    </location>
</feature>
<dbReference type="InterPro" id="IPR028889">
    <property type="entry name" value="USP"/>
</dbReference>
<dbReference type="Gene3D" id="2.130.10.10">
    <property type="entry name" value="YVTN repeat-like/Quinoprotein amine dehydrogenase"/>
    <property type="match status" value="1"/>
</dbReference>
<name>A0A166IVW6_9AGAM</name>
<evidence type="ECO:0000259" key="11">
    <source>
        <dbReference type="PROSITE" id="PS50235"/>
    </source>
</evidence>
<feature type="binding site" evidence="9">
    <location>
        <position position="884"/>
    </location>
    <ligand>
        <name>a divalent metal cation</name>
        <dbReference type="ChEBI" id="CHEBI:60240"/>
        <note>catalytic</note>
    </ligand>
</feature>
<evidence type="ECO:0000313" key="13">
    <source>
        <dbReference type="Proteomes" id="UP000076798"/>
    </source>
</evidence>
<comment type="domain">
    <text evidence="9">Contains a pseudo-UCH domain. This ubiquitin C-terminal hydrolase (UCH)-like or ubiquitin specific protease (USP)-like domain is predicted to be catalytically inactive because it lacks the active site catalytic triad characteristic of thiol proteases, with residues at the equivalent structural positions that are incompatible with catalysis, and it cannot bind ubiquitin. It functions as a structural scaffold for intra- and intermolecular interactions in the complex.</text>
</comment>
<dbReference type="GO" id="GO:0004535">
    <property type="term" value="F:poly(A)-specific ribonuclease activity"/>
    <property type="evidence" value="ECO:0007669"/>
    <property type="project" value="UniProtKB-UniRule"/>
</dbReference>